<dbReference type="Pfam" id="PF03466">
    <property type="entry name" value="LysR_substrate"/>
    <property type="match status" value="1"/>
</dbReference>
<dbReference type="InterPro" id="IPR005119">
    <property type="entry name" value="LysR_subst-bd"/>
</dbReference>
<accession>A0AAE3N4E5</accession>
<evidence type="ECO:0000313" key="7">
    <source>
        <dbReference type="Proteomes" id="UP001212602"/>
    </source>
</evidence>
<dbReference type="SUPFAM" id="SSF53850">
    <property type="entry name" value="Periplasmic binding protein-like II"/>
    <property type="match status" value="1"/>
</dbReference>
<keyword evidence="3" id="KW-0238">DNA-binding</keyword>
<evidence type="ECO:0000256" key="4">
    <source>
        <dbReference type="ARBA" id="ARBA00023163"/>
    </source>
</evidence>
<dbReference type="PANTHER" id="PTHR30118:SF15">
    <property type="entry name" value="TRANSCRIPTIONAL REGULATORY PROTEIN"/>
    <property type="match status" value="1"/>
</dbReference>
<evidence type="ECO:0000259" key="5">
    <source>
        <dbReference type="PROSITE" id="PS50931"/>
    </source>
</evidence>
<dbReference type="RefSeq" id="WP_271426560.1">
    <property type="nucleotide sequence ID" value="NZ_JAQIPB010000001.1"/>
</dbReference>
<dbReference type="InterPro" id="IPR036388">
    <property type="entry name" value="WH-like_DNA-bd_sf"/>
</dbReference>
<organism evidence="6 7">
    <name type="scientific">Xenophilus arseniciresistens</name>
    <dbReference type="NCBI Taxonomy" id="1283306"/>
    <lineage>
        <taxon>Bacteria</taxon>
        <taxon>Pseudomonadati</taxon>
        <taxon>Pseudomonadota</taxon>
        <taxon>Betaproteobacteria</taxon>
        <taxon>Burkholderiales</taxon>
        <taxon>Comamonadaceae</taxon>
        <taxon>Xenophilus</taxon>
    </lineage>
</organism>
<dbReference type="Proteomes" id="UP001212602">
    <property type="component" value="Unassembled WGS sequence"/>
</dbReference>
<dbReference type="GO" id="GO:0003677">
    <property type="term" value="F:DNA binding"/>
    <property type="evidence" value="ECO:0007669"/>
    <property type="project" value="UniProtKB-KW"/>
</dbReference>
<dbReference type="GO" id="GO:0003700">
    <property type="term" value="F:DNA-binding transcription factor activity"/>
    <property type="evidence" value="ECO:0007669"/>
    <property type="project" value="InterPro"/>
</dbReference>
<feature type="domain" description="HTH lysR-type" evidence="5">
    <location>
        <begin position="13"/>
        <end position="70"/>
    </location>
</feature>
<evidence type="ECO:0000256" key="1">
    <source>
        <dbReference type="ARBA" id="ARBA00009437"/>
    </source>
</evidence>
<dbReference type="Gene3D" id="3.40.190.10">
    <property type="entry name" value="Periplasmic binding protein-like II"/>
    <property type="match status" value="2"/>
</dbReference>
<comment type="similarity">
    <text evidence="1">Belongs to the LysR transcriptional regulatory family.</text>
</comment>
<protein>
    <submittedName>
        <fullName evidence="6">LysR family transcriptional regulator</fullName>
    </submittedName>
</protein>
<keyword evidence="4" id="KW-0804">Transcription</keyword>
<evidence type="ECO:0000313" key="6">
    <source>
        <dbReference type="EMBL" id="MDA7415300.1"/>
    </source>
</evidence>
<dbReference type="Gene3D" id="1.10.10.10">
    <property type="entry name" value="Winged helix-like DNA-binding domain superfamily/Winged helix DNA-binding domain"/>
    <property type="match status" value="1"/>
</dbReference>
<evidence type="ECO:0000256" key="2">
    <source>
        <dbReference type="ARBA" id="ARBA00023015"/>
    </source>
</evidence>
<dbReference type="PANTHER" id="PTHR30118">
    <property type="entry name" value="HTH-TYPE TRANSCRIPTIONAL REGULATOR LEUO-RELATED"/>
    <property type="match status" value="1"/>
</dbReference>
<dbReference type="SUPFAM" id="SSF46785">
    <property type="entry name" value="Winged helix' DNA-binding domain"/>
    <property type="match status" value="1"/>
</dbReference>
<comment type="caution">
    <text evidence="6">The sequence shown here is derived from an EMBL/GenBank/DDBJ whole genome shotgun (WGS) entry which is preliminary data.</text>
</comment>
<gene>
    <name evidence="6" type="ORF">PGB34_02885</name>
</gene>
<proteinExistence type="inferred from homology"/>
<name>A0AAE3N4E5_9BURK</name>
<sequence length="321" mass="35134">MGKPRSAAPLERIDLHLIRVLHTVLTERSVSRAAIRLGTHQPAVSAALKRLRTLTGDALLVRSGAGMVPTEVALAMVEPAAAILRAAQMLFTDARGFEPQTAEHSFRIAASDYLDPLFLPALVSEIKRQAPLSRIEIHPLSAESDYHAHLAQGDVDLVIGNWLQPPGDLHLARLFGDEVVSLVSRDHPAVRRGWDVKTWLAAEHIAPMPTHPGARGVIEQMLDAQGLQRNISTRCAHFGLIPGMVASSLLVLTTGRQYCERVAQHLPVVILDCPVELPRLMYYQLWHARSHASSAGQWLRARTKEVAAALRPPPRETPGPG</sequence>
<dbReference type="InterPro" id="IPR000847">
    <property type="entry name" value="LysR_HTH_N"/>
</dbReference>
<dbReference type="PROSITE" id="PS50931">
    <property type="entry name" value="HTH_LYSR"/>
    <property type="match status" value="1"/>
</dbReference>
<dbReference type="EMBL" id="JAQIPB010000001">
    <property type="protein sequence ID" value="MDA7415300.1"/>
    <property type="molecule type" value="Genomic_DNA"/>
</dbReference>
<dbReference type="AlphaFoldDB" id="A0AAE3N4E5"/>
<evidence type="ECO:0000256" key="3">
    <source>
        <dbReference type="ARBA" id="ARBA00023125"/>
    </source>
</evidence>
<dbReference type="InterPro" id="IPR050389">
    <property type="entry name" value="LysR-type_TF"/>
</dbReference>
<keyword evidence="7" id="KW-1185">Reference proteome</keyword>
<keyword evidence="2" id="KW-0805">Transcription regulation</keyword>
<dbReference type="Pfam" id="PF00126">
    <property type="entry name" value="HTH_1"/>
    <property type="match status" value="1"/>
</dbReference>
<reference evidence="6" key="1">
    <citation type="submission" date="2023-01" db="EMBL/GenBank/DDBJ databases">
        <title>Xenophilus mangrovi sp. nov., isolated from soil of Mangrove nature reserve.</title>
        <authorList>
            <person name="Xu S."/>
            <person name="Liu Z."/>
            <person name="Xu Y."/>
        </authorList>
    </citation>
    <scope>NUCLEOTIDE SEQUENCE</scope>
    <source>
        <strain evidence="6">YW8</strain>
    </source>
</reference>
<dbReference type="InterPro" id="IPR036390">
    <property type="entry name" value="WH_DNA-bd_sf"/>
</dbReference>